<keyword evidence="2" id="KW-1185">Reference proteome</keyword>
<evidence type="ECO:0000313" key="1">
    <source>
        <dbReference type="EMBL" id="KAK1135276.1"/>
    </source>
</evidence>
<dbReference type="AlphaFoldDB" id="A0AA40GDX5"/>
<comment type="caution">
    <text evidence="1">The sequence shown here is derived from an EMBL/GenBank/DDBJ whole genome shotgun (WGS) entry which is preliminary data.</text>
</comment>
<proteinExistence type="predicted"/>
<dbReference type="Proteomes" id="UP001177670">
    <property type="component" value="Unassembled WGS sequence"/>
</dbReference>
<protein>
    <submittedName>
        <fullName evidence="1">Uncharacterized protein</fullName>
    </submittedName>
</protein>
<organism evidence="1 2">
    <name type="scientific">Melipona bicolor</name>
    <dbReference type="NCBI Taxonomy" id="60889"/>
    <lineage>
        <taxon>Eukaryota</taxon>
        <taxon>Metazoa</taxon>
        <taxon>Ecdysozoa</taxon>
        <taxon>Arthropoda</taxon>
        <taxon>Hexapoda</taxon>
        <taxon>Insecta</taxon>
        <taxon>Pterygota</taxon>
        <taxon>Neoptera</taxon>
        <taxon>Endopterygota</taxon>
        <taxon>Hymenoptera</taxon>
        <taxon>Apocrita</taxon>
        <taxon>Aculeata</taxon>
        <taxon>Apoidea</taxon>
        <taxon>Anthophila</taxon>
        <taxon>Apidae</taxon>
        <taxon>Melipona</taxon>
    </lineage>
</organism>
<reference evidence="1" key="1">
    <citation type="submission" date="2021-10" db="EMBL/GenBank/DDBJ databases">
        <title>Melipona bicolor Genome sequencing and assembly.</title>
        <authorList>
            <person name="Araujo N.S."/>
            <person name="Arias M.C."/>
        </authorList>
    </citation>
    <scope>NUCLEOTIDE SEQUENCE</scope>
    <source>
        <strain evidence="1">USP_2M_L1-L4_2017</strain>
        <tissue evidence="1">Whole body</tissue>
    </source>
</reference>
<gene>
    <name evidence="1" type="ORF">K0M31_008046</name>
</gene>
<dbReference type="EMBL" id="JAHYIQ010000002">
    <property type="protein sequence ID" value="KAK1135276.1"/>
    <property type="molecule type" value="Genomic_DNA"/>
</dbReference>
<accession>A0AA40GDX5</accession>
<evidence type="ECO:0000313" key="2">
    <source>
        <dbReference type="Proteomes" id="UP001177670"/>
    </source>
</evidence>
<sequence>MGRLLGKSFTRSRLDVRSSNARAKEARRDKSDGMTEHWREFLKVTYPENEDVRTATYEMLFNSLQTPEEAVTAAFVMISPFSYGDPPLCMSRDAL</sequence>
<name>A0AA40GDX5_9HYME</name>